<organism evidence="1">
    <name type="scientific">Tanacetum cinerariifolium</name>
    <name type="common">Dalmatian daisy</name>
    <name type="synonym">Chrysanthemum cinerariifolium</name>
    <dbReference type="NCBI Taxonomy" id="118510"/>
    <lineage>
        <taxon>Eukaryota</taxon>
        <taxon>Viridiplantae</taxon>
        <taxon>Streptophyta</taxon>
        <taxon>Embryophyta</taxon>
        <taxon>Tracheophyta</taxon>
        <taxon>Spermatophyta</taxon>
        <taxon>Magnoliopsida</taxon>
        <taxon>eudicotyledons</taxon>
        <taxon>Gunneridae</taxon>
        <taxon>Pentapetalae</taxon>
        <taxon>asterids</taxon>
        <taxon>campanulids</taxon>
        <taxon>Asterales</taxon>
        <taxon>Asteraceae</taxon>
        <taxon>Asteroideae</taxon>
        <taxon>Anthemideae</taxon>
        <taxon>Anthemidinae</taxon>
        <taxon>Tanacetum</taxon>
    </lineage>
</organism>
<evidence type="ECO:0000313" key="1">
    <source>
        <dbReference type="EMBL" id="GFD58972.1"/>
    </source>
</evidence>
<gene>
    <name evidence="1" type="ORF">Tci_930941</name>
</gene>
<protein>
    <submittedName>
        <fullName evidence="1">Uncharacterized protein</fullName>
    </submittedName>
</protein>
<accession>A0A699XFY2</accession>
<sequence length="67" mass="7267">ATHPAPSSYRVPVPESRLSALFHSRFRSPVGLAPHELAGAEARPFPGLIGLRWRTERQPPASQRAGA</sequence>
<dbReference type="AlphaFoldDB" id="A0A699XFY2"/>
<comment type="caution">
    <text evidence="1">The sequence shown here is derived from an EMBL/GenBank/DDBJ whole genome shotgun (WGS) entry which is preliminary data.</text>
</comment>
<name>A0A699XFY2_TANCI</name>
<proteinExistence type="predicted"/>
<dbReference type="EMBL" id="BKCJ011859650">
    <property type="protein sequence ID" value="GFD58972.1"/>
    <property type="molecule type" value="Genomic_DNA"/>
</dbReference>
<reference evidence="1" key="1">
    <citation type="journal article" date="2019" name="Sci. Rep.">
        <title>Draft genome of Tanacetum cinerariifolium, the natural source of mosquito coil.</title>
        <authorList>
            <person name="Yamashiro T."/>
            <person name="Shiraishi A."/>
            <person name="Satake H."/>
            <person name="Nakayama K."/>
        </authorList>
    </citation>
    <scope>NUCLEOTIDE SEQUENCE</scope>
</reference>
<feature type="non-terminal residue" evidence="1">
    <location>
        <position position="1"/>
    </location>
</feature>